<dbReference type="GO" id="GO:0016757">
    <property type="term" value="F:glycosyltransferase activity"/>
    <property type="evidence" value="ECO:0007669"/>
    <property type="project" value="UniProtKB-KW"/>
</dbReference>
<accession>A0ABC8RYH8</accession>
<evidence type="ECO:0000256" key="1">
    <source>
        <dbReference type="ARBA" id="ARBA00004308"/>
    </source>
</evidence>
<proteinExistence type="predicted"/>
<keyword evidence="4 8" id="KW-0812">Transmembrane</keyword>
<evidence type="ECO:0000256" key="6">
    <source>
        <dbReference type="ARBA" id="ARBA00023136"/>
    </source>
</evidence>
<keyword evidence="2" id="KW-0328">Glycosyltransferase</keyword>
<dbReference type="PANTHER" id="PTHR13301">
    <property type="entry name" value="X-BOX TRANSCRIPTION FACTOR-RELATED"/>
    <property type="match status" value="1"/>
</dbReference>
<evidence type="ECO:0000256" key="5">
    <source>
        <dbReference type="ARBA" id="ARBA00022989"/>
    </source>
</evidence>
<dbReference type="Proteomes" id="UP001642360">
    <property type="component" value="Unassembled WGS sequence"/>
</dbReference>
<keyword evidence="6 8" id="KW-0472">Membrane</keyword>
<evidence type="ECO:0000256" key="8">
    <source>
        <dbReference type="SAM" id="Phobius"/>
    </source>
</evidence>
<keyword evidence="7" id="KW-0961">Cell wall biogenesis/degradation</keyword>
<gene>
    <name evidence="9" type="ORF">ILEXP_LOCUS18144</name>
</gene>
<dbReference type="EMBL" id="CAUOFW020001970">
    <property type="protein sequence ID" value="CAK9150031.1"/>
    <property type="molecule type" value="Genomic_DNA"/>
</dbReference>
<comment type="caution">
    <text evidence="9">The sequence shown here is derived from an EMBL/GenBank/DDBJ whole genome shotgun (WGS) entry which is preliminary data.</text>
</comment>
<keyword evidence="5 8" id="KW-1133">Transmembrane helix</keyword>
<dbReference type="Pfam" id="PF03552">
    <property type="entry name" value="Cellulose_synt"/>
    <property type="match status" value="1"/>
</dbReference>
<evidence type="ECO:0000256" key="3">
    <source>
        <dbReference type="ARBA" id="ARBA00022679"/>
    </source>
</evidence>
<evidence type="ECO:0000256" key="2">
    <source>
        <dbReference type="ARBA" id="ARBA00022676"/>
    </source>
</evidence>
<comment type="subcellular location">
    <subcellularLocation>
        <location evidence="1">Endomembrane system</location>
    </subcellularLocation>
</comment>
<dbReference type="InterPro" id="IPR027417">
    <property type="entry name" value="P-loop_NTPase"/>
</dbReference>
<feature type="transmembrane region" description="Helical" evidence="8">
    <location>
        <begin position="100"/>
        <end position="123"/>
    </location>
</feature>
<dbReference type="SUPFAM" id="SSF52540">
    <property type="entry name" value="P-loop containing nucleoside triphosphate hydrolases"/>
    <property type="match status" value="1"/>
</dbReference>
<dbReference type="GO" id="GO:0012505">
    <property type="term" value="C:endomembrane system"/>
    <property type="evidence" value="ECO:0007669"/>
    <property type="project" value="UniProtKB-SubCell"/>
</dbReference>
<reference evidence="9 10" key="1">
    <citation type="submission" date="2024-02" db="EMBL/GenBank/DDBJ databases">
        <authorList>
            <person name="Vignale AGUSTIN F."/>
            <person name="Sosa J E."/>
            <person name="Modenutti C."/>
        </authorList>
    </citation>
    <scope>NUCLEOTIDE SEQUENCE [LARGE SCALE GENOMIC DNA]</scope>
</reference>
<protein>
    <submittedName>
        <fullName evidence="9">Uncharacterized protein</fullName>
    </submittedName>
</protein>
<evidence type="ECO:0000313" key="9">
    <source>
        <dbReference type="EMBL" id="CAK9150031.1"/>
    </source>
</evidence>
<dbReference type="Gene3D" id="3.40.50.300">
    <property type="entry name" value="P-loop containing nucleotide triphosphate hydrolases"/>
    <property type="match status" value="1"/>
</dbReference>
<dbReference type="InterPro" id="IPR005150">
    <property type="entry name" value="Cellulose_synth"/>
</dbReference>
<feature type="transmembrane region" description="Helical" evidence="8">
    <location>
        <begin position="222"/>
        <end position="244"/>
    </location>
</feature>
<evidence type="ECO:0000256" key="7">
    <source>
        <dbReference type="ARBA" id="ARBA00023316"/>
    </source>
</evidence>
<dbReference type="AlphaFoldDB" id="A0ABC8RYH8"/>
<feature type="transmembrane region" description="Helical" evidence="8">
    <location>
        <begin position="129"/>
        <end position="148"/>
    </location>
</feature>
<keyword evidence="3" id="KW-0808">Transferase</keyword>
<evidence type="ECO:0000313" key="10">
    <source>
        <dbReference type="Proteomes" id="UP001642360"/>
    </source>
</evidence>
<sequence length="320" mass="36468">MLDDSVSEMMISFSFLKQIGFSYDFMLESTFTGYLIHCKGWTSVYNYPKRPSFLGCTAIDVKDAMVQLRKFNSALLQVTLSKFCPLSYAMPKMSILQTMCYGYLTFQPLATLPFLILGIVPQFCFYKGIILYPKFTSPWFAVFAIIWVSSLLQHLHEVVSGGDPWRTWCYEQRIWIIKTVTGSLFGCLDAVMKKIGITATVFRLTNKAIDKEKMEKYEKGTFDFQGAGLFMVPLVSLVLWNLGWECFACAPTGSGKTLAFVCPMLMKLKIQKRCEWNWHVKNFGTGNFSETDSECNADRLDDTVSENNQVLTPGRPLYVL</sequence>
<organism evidence="9 10">
    <name type="scientific">Ilex paraguariensis</name>
    <name type="common">yerba mate</name>
    <dbReference type="NCBI Taxonomy" id="185542"/>
    <lineage>
        <taxon>Eukaryota</taxon>
        <taxon>Viridiplantae</taxon>
        <taxon>Streptophyta</taxon>
        <taxon>Embryophyta</taxon>
        <taxon>Tracheophyta</taxon>
        <taxon>Spermatophyta</taxon>
        <taxon>Magnoliopsida</taxon>
        <taxon>eudicotyledons</taxon>
        <taxon>Gunneridae</taxon>
        <taxon>Pentapetalae</taxon>
        <taxon>asterids</taxon>
        <taxon>campanulids</taxon>
        <taxon>Aquifoliales</taxon>
        <taxon>Aquifoliaceae</taxon>
        <taxon>Ilex</taxon>
    </lineage>
</organism>
<evidence type="ECO:0000256" key="4">
    <source>
        <dbReference type="ARBA" id="ARBA00022692"/>
    </source>
</evidence>
<dbReference type="GO" id="GO:0071555">
    <property type="term" value="P:cell wall organization"/>
    <property type="evidence" value="ECO:0007669"/>
    <property type="project" value="UniProtKB-KW"/>
</dbReference>
<keyword evidence="10" id="KW-1185">Reference proteome</keyword>
<name>A0ABC8RYH8_9AQUA</name>